<dbReference type="AlphaFoldDB" id="A0A845PQ21"/>
<dbReference type="PROSITE" id="PS51352">
    <property type="entry name" value="THIOREDOXIN_2"/>
    <property type="match status" value="1"/>
</dbReference>
<dbReference type="Pfam" id="PF08534">
    <property type="entry name" value="Redoxin"/>
    <property type="match status" value="1"/>
</dbReference>
<evidence type="ECO:0000313" key="5">
    <source>
        <dbReference type="EMBL" id="NAW50409.1"/>
    </source>
</evidence>
<dbReference type="Proteomes" id="UP000553459">
    <property type="component" value="Unassembled WGS sequence"/>
</dbReference>
<comment type="caution">
    <text evidence="5">The sequence shown here is derived from an EMBL/GenBank/DDBJ whole genome shotgun (WGS) entry which is preliminary data.</text>
</comment>
<keyword evidence="6" id="KW-1185">Reference proteome</keyword>
<proteinExistence type="predicted"/>
<dbReference type="InterPro" id="IPR017937">
    <property type="entry name" value="Thioredoxin_CS"/>
</dbReference>
<comment type="subcellular location">
    <subcellularLocation>
        <location evidence="1">Cell envelope</location>
    </subcellularLocation>
</comment>
<dbReference type="PANTHER" id="PTHR42852:SF13">
    <property type="entry name" value="PROTEIN DIPZ"/>
    <property type="match status" value="1"/>
</dbReference>
<keyword evidence="2" id="KW-0201">Cytochrome c-type biogenesis</keyword>
<name>A0A845PQ21_9FLAO</name>
<dbReference type="PANTHER" id="PTHR42852">
    <property type="entry name" value="THIOL:DISULFIDE INTERCHANGE PROTEIN DSBE"/>
    <property type="match status" value="1"/>
</dbReference>
<organism evidence="5 6">
    <name type="scientific">Elizabethkingia argenteiflava</name>
    <dbReference type="NCBI Taxonomy" id="2681556"/>
    <lineage>
        <taxon>Bacteria</taxon>
        <taxon>Pseudomonadati</taxon>
        <taxon>Bacteroidota</taxon>
        <taxon>Flavobacteriia</taxon>
        <taxon>Flavobacteriales</taxon>
        <taxon>Weeksellaceae</taxon>
        <taxon>Elizabethkingia</taxon>
    </lineage>
</organism>
<reference evidence="5 6" key="1">
    <citation type="submission" date="2019-11" db="EMBL/GenBank/DDBJ databases">
        <title>Characterization of Elizabethkingia argenteiflava sp. nov., isolated from inner surface of Soybean Pods.</title>
        <authorList>
            <person name="Mo S."/>
        </authorList>
    </citation>
    <scope>NUCLEOTIDE SEQUENCE [LARGE SCALE GENOMIC DNA]</scope>
    <source>
        <strain evidence="5 6">YB22</strain>
    </source>
</reference>
<gene>
    <name evidence="5" type="ORF">GNY06_03045</name>
</gene>
<evidence type="ECO:0000256" key="1">
    <source>
        <dbReference type="ARBA" id="ARBA00004196"/>
    </source>
</evidence>
<dbReference type="InterPro" id="IPR050553">
    <property type="entry name" value="Thioredoxin_ResA/DsbE_sf"/>
</dbReference>
<dbReference type="GO" id="GO:0017004">
    <property type="term" value="P:cytochrome complex assembly"/>
    <property type="evidence" value="ECO:0007669"/>
    <property type="project" value="UniProtKB-KW"/>
</dbReference>
<dbReference type="InterPro" id="IPR013740">
    <property type="entry name" value="Redoxin"/>
</dbReference>
<accession>A0A845PQ21</accession>
<protein>
    <submittedName>
        <fullName evidence="5">Redoxin family protein</fullName>
    </submittedName>
</protein>
<dbReference type="GO" id="GO:0030313">
    <property type="term" value="C:cell envelope"/>
    <property type="evidence" value="ECO:0007669"/>
    <property type="project" value="UniProtKB-SubCell"/>
</dbReference>
<dbReference type="GO" id="GO:0016491">
    <property type="term" value="F:oxidoreductase activity"/>
    <property type="evidence" value="ECO:0007669"/>
    <property type="project" value="InterPro"/>
</dbReference>
<evidence type="ECO:0000256" key="2">
    <source>
        <dbReference type="ARBA" id="ARBA00022748"/>
    </source>
</evidence>
<dbReference type="CDD" id="cd02966">
    <property type="entry name" value="TlpA_like_family"/>
    <property type="match status" value="1"/>
</dbReference>
<dbReference type="PROSITE" id="PS00194">
    <property type="entry name" value="THIOREDOXIN_1"/>
    <property type="match status" value="1"/>
</dbReference>
<dbReference type="SUPFAM" id="SSF52833">
    <property type="entry name" value="Thioredoxin-like"/>
    <property type="match status" value="1"/>
</dbReference>
<dbReference type="RefSeq" id="WP_166518757.1">
    <property type="nucleotide sequence ID" value="NZ_JAAABJ010000296.1"/>
</dbReference>
<evidence type="ECO:0000256" key="3">
    <source>
        <dbReference type="ARBA" id="ARBA00023284"/>
    </source>
</evidence>
<evidence type="ECO:0000313" key="6">
    <source>
        <dbReference type="Proteomes" id="UP000553459"/>
    </source>
</evidence>
<dbReference type="EMBL" id="JAAABJ010000296">
    <property type="protein sequence ID" value="NAW50409.1"/>
    <property type="molecule type" value="Genomic_DNA"/>
</dbReference>
<sequence length="185" mass="21398">MKNSKKKIWIFLGAVVVILILLLPGLRSFLKDQLMMKPAIEKLNNEITVTDSEYDIQLKGINTPDANLKDFQGKVLFLNFWGTWCPPCRHEWPSIQKLYGLKKDKMQFVLIAMQDQEADILKFLKEENYTVPVYIAQSLLPEKFLVKIFPSTFIIDKKGRILKKEEGAEDWSSASNQTFIDTIVQ</sequence>
<keyword evidence="3" id="KW-0676">Redox-active center</keyword>
<dbReference type="InterPro" id="IPR036249">
    <property type="entry name" value="Thioredoxin-like_sf"/>
</dbReference>
<feature type="domain" description="Thioredoxin" evidence="4">
    <location>
        <begin position="38"/>
        <end position="185"/>
    </location>
</feature>
<dbReference type="InterPro" id="IPR013766">
    <property type="entry name" value="Thioredoxin_domain"/>
</dbReference>
<evidence type="ECO:0000259" key="4">
    <source>
        <dbReference type="PROSITE" id="PS51352"/>
    </source>
</evidence>
<dbReference type="Gene3D" id="3.40.30.10">
    <property type="entry name" value="Glutaredoxin"/>
    <property type="match status" value="1"/>
</dbReference>